<sequence length="32" mass="3841">MSIILRNITFNIIIINCCRSSIEKYKNRKQIN</sequence>
<accession>A0A8S5QZE7</accession>
<reference evidence="1" key="1">
    <citation type="journal article" date="2021" name="Proc. Natl. Acad. Sci. U.S.A.">
        <title>A Catalog of Tens of Thousands of Viruses from Human Metagenomes Reveals Hidden Associations with Chronic Diseases.</title>
        <authorList>
            <person name="Tisza M.J."/>
            <person name="Buck C.B."/>
        </authorList>
    </citation>
    <scope>NUCLEOTIDE SEQUENCE</scope>
    <source>
        <strain evidence="1">CtOWe7</strain>
    </source>
</reference>
<name>A0A8S5QZE7_9CAUD</name>
<proteinExistence type="predicted"/>
<evidence type="ECO:0000313" key="1">
    <source>
        <dbReference type="EMBL" id="DAE24590.1"/>
    </source>
</evidence>
<dbReference type="EMBL" id="BK015777">
    <property type="protein sequence ID" value="DAE24590.1"/>
    <property type="molecule type" value="Genomic_DNA"/>
</dbReference>
<organism evidence="1">
    <name type="scientific">CrAss-like virus sp. ctOWe7</name>
    <dbReference type="NCBI Taxonomy" id="2826823"/>
    <lineage>
        <taxon>Viruses</taxon>
        <taxon>Duplodnaviria</taxon>
        <taxon>Heunggongvirae</taxon>
        <taxon>Uroviricota</taxon>
        <taxon>Caudoviricetes</taxon>
        <taxon>Crassvirales</taxon>
    </lineage>
</organism>
<protein>
    <submittedName>
        <fullName evidence="1">Uncharacterized protein</fullName>
    </submittedName>
</protein>